<organism evidence="3">
    <name type="scientific">Ignisphaera aggregans</name>
    <dbReference type="NCBI Taxonomy" id="334771"/>
    <lineage>
        <taxon>Archaea</taxon>
        <taxon>Thermoproteota</taxon>
        <taxon>Thermoprotei</taxon>
        <taxon>Desulfurococcales</taxon>
        <taxon>Desulfurococcaceae</taxon>
        <taxon>Ignisphaera</taxon>
    </lineage>
</organism>
<dbReference type="PANTHER" id="PTHR35901">
    <property type="entry name" value="RIBONUCLEASE VAPC3"/>
    <property type="match status" value="1"/>
</dbReference>
<dbReference type="InterPro" id="IPR002716">
    <property type="entry name" value="PIN_dom"/>
</dbReference>
<evidence type="ECO:0000313" key="3">
    <source>
        <dbReference type="EMBL" id="HEM66925.1"/>
    </source>
</evidence>
<dbReference type="EMBL" id="DSEU01000038">
    <property type="protein sequence ID" value="HEM66925.1"/>
    <property type="molecule type" value="Genomic_DNA"/>
</dbReference>
<keyword evidence="1" id="KW-0460">Magnesium</keyword>
<sequence>MGLNRHRYLLDASAVYPLILNLRERIIKFKDFLVILDLIIYEIGNAIWKDYRRGRISNPIVVARLFIEVLKELKRLSIGSNEITDVLQIAIENNLTFYDASYLYVVKRYGLKIVTQDQDLLKFPEAISVEDLIKIFSTEK</sequence>
<evidence type="ECO:0000259" key="2">
    <source>
        <dbReference type="Pfam" id="PF01850"/>
    </source>
</evidence>
<dbReference type="Gene3D" id="3.40.50.1010">
    <property type="entry name" value="5'-nuclease"/>
    <property type="match status" value="1"/>
</dbReference>
<evidence type="ECO:0000256" key="1">
    <source>
        <dbReference type="ARBA" id="ARBA00022842"/>
    </source>
</evidence>
<dbReference type="InterPro" id="IPR029060">
    <property type="entry name" value="PIN-like_dom_sf"/>
</dbReference>
<dbReference type="Pfam" id="PF01850">
    <property type="entry name" value="PIN"/>
    <property type="match status" value="1"/>
</dbReference>
<feature type="domain" description="PIN" evidence="2">
    <location>
        <begin position="8"/>
        <end position="123"/>
    </location>
</feature>
<dbReference type="SUPFAM" id="SSF88723">
    <property type="entry name" value="PIN domain-like"/>
    <property type="match status" value="1"/>
</dbReference>
<reference evidence="3" key="1">
    <citation type="journal article" date="2020" name="mSystems">
        <title>Genome- and Community-Level Interaction Insights into Carbon Utilization and Element Cycling Functions of Hydrothermarchaeota in Hydrothermal Sediment.</title>
        <authorList>
            <person name="Zhou Z."/>
            <person name="Liu Y."/>
            <person name="Xu W."/>
            <person name="Pan J."/>
            <person name="Luo Z.H."/>
            <person name="Li M."/>
        </authorList>
    </citation>
    <scope>NUCLEOTIDE SEQUENCE [LARGE SCALE GENOMIC DNA]</scope>
    <source>
        <strain evidence="3">SpSt-125</strain>
    </source>
</reference>
<dbReference type="AlphaFoldDB" id="A0A7J2U3F6"/>
<name>A0A7J2U3F6_9CREN</name>
<dbReference type="CDD" id="cd09873">
    <property type="entry name" value="PIN_Pae0151-like"/>
    <property type="match status" value="1"/>
</dbReference>
<protein>
    <submittedName>
        <fullName evidence="3">PIN domain-containing protein</fullName>
    </submittedName>
</protein>
<comment type="caution">
    <text evidence="3">The sequence shown here is derived from an EMBL/GenBank/DDBJ whole genome shotgun (WGS) entry which is preliminary data.</text>
</comment>
<dbReference type="InterPro" id="IPR044153">
    <property type="entry name" value="PIN_Pae0151-like"/>
</dbReference>
<accession>A0A7J2U3F6</accession>
<gene>
    <name evidence="3" type="ORF">ENO26_05065</name>
</gene>
<dbReference type="InterPro" id="IPR051619">
    <property type="entry name" value="TypeII_TA_RNase_PINc/VapC"/>
</dbReference>
<proteinExistence type="predicted"/>
<dbReference type="PANTHER" id="PTHR35901:SF1">
    <property type="entry name" value="EXONUCLEASE VAPC9"/>
    <property type="match status" value="1"/>
</dbReference>